<dbReference type="SUPFAM" id="SSF53187">
    <property type="entry name" value="Zn-dependent exopeptidases"/>
    <property type="match status" value="1"/>
</dbReference>
<dbReference type="AlphaFoldDB" id="A0A2S6HX06"/>
<dbReference type="OrthoDB" id="9782876at2"/>
<name>A0A2S6HX06_9FIRM</name>
<keyword evidence="2" id="KW-0479">Metal-binding</keyword>
<dbReference type="Proteomes" id="UP000237749">
    <property type="component" value="Unassembled WGS sequence"/>
</dbReference>
<evidence type="ECO:0000313" key="6">
    <source>
        <dbReference type="EMBL" id="PPK82507.1"/>
    </source>
</evidence>
<protein>
    <recommendedName>
        <fullName evidence="5">Succinylglutamate desuccinylase/Aspartoacylase catalytic domain-containing protein</fullName>
    </recommendedName>
</protein>
<feature type="domain" description="Succinylglutamate desuccinylase/Aspartoacylase catalytic" evidence="5">
    <location>
        <begin position="30"/>
        <end position="119"/>
    </location>
</feature>
<sequence length="311" mass="34969">MRKEIIYTLKNLYRDDMNLYGYHFGKGEKSACIVGACRGNEVQQLYICSQLIRQLKELEERGAIIKGNEIMVIPTVNTASLNVGKRFWPTDDSDINRMYPGDGSGETTKRIAAGIFDAVKEYSYGIQFTSFYIPGNFVPHVRMMDTGFQNPSLANLFGLPYVVVRDAKPFDKATLNYNWQLKNTSAFSIYTSGTDQIDEPSARMAVASVLRFLTRMGMVRYTSHSGYIATVLHESDLSSVRTDCAGIYRPHVKPGEEVSRGEILADILDPYEGEIISQILAPTEGIVFFSHSQPFVTEGGIIFKIIRRLHE</sequence>
<reference evidence="6 7" key="1">
    <citation type="submission" date="2018-02" db="EMBL/GenBank/DDBJ databases">
        <title>Genomic Encyclopedia of Archaeal and Bacterial Type Strains, Phase II (KMG-II): from individual species to whole genera.</title>
        <authorList>
            <person name="Goeker M."/>
        </authorList>
    </citation>
    <scope>NUCLEOTIDE SEQUENCE [LARGE SCALE GENOMIC DNA]</scope>
    <source>
        <strain evidence="6 7">DSM 3808</strain>
    </source>
</reference>
<comment type="cofactor">
    <cofactor evidence="1">
        <name>Zn(2+)</name>
        <dbReference type="ChEBI" id="CHEBI:29105"/>
    </cofactor>
</comment>
<keyword evidence="3" id="KW-0378">Hydrolase</keyword>
<dbReference type="CDD" id="cd06253">
    <property type="entry name" value="M14_ASTE_ASPA-like"/>
    <property type="match status" value="1"/>
</dbReference>
<keyword evidence="7" id="KW-1185">Reference proteome</keyword>
<dbReference type="InterPro" id="IPR055438">
    <property type="entry name" value="AstE_AspA_cat"/>
</dbReference>
<dbReference type="EMBL" id="PTJA01000002">
    <property type="protein sequence ID" value="PPK82507.1"/>
    <property type="molecule type" value="Genomic_DNA"/>
</dbReference>
<dbReference type="PANTHER" id="PTHR37326">
    <property type="entry name" value="BLL3975 PROTEIN"/>
    <property type="match status" value="1"/>
</dbReference>
<gene>
    <name evidence="6" type="ORF">BXY41_102196</name>
</gene>
<dbReference type="RefSeq" id="WP_104435026.1">
    <property type="nucleotide sequence ID" value="NZ_PTJA01000002.1"/>
</dbReference>
<dbReference type="Gene3D" id="3.40.630.10">
    <property type="entry name" value="Zn peptidases"/>
    <property type="match status" value="1"/>
</dbReference>
<evidence type="ECO:0000313" key="7">
    <source>
        <dbReference type="Proteomes" id="UP000237749"/>
    </source>
</evidence>
<dbReference type="GO" id="GO:0046872">
    <property type="term" value="F:metal ion binding"/>
    <property type="evidence" value="ECO:0007669"/>
    <property type="project" value="UniProtKB-KW"/>
</dbReference>
<dbReference type="Pfam" id="PF24827">
    <property type="entry name" value="AstE_AspA_cat"/>
    <property type="match status" value="1"/>
</dbReference>
<evidence type="ECO:0000256" key="1">
    <source>
        <dbReference type="ARBA" id="ARBA00001947"/>
    </source>
</evidence>
<dbReference type="GO" id="GO:0016788">
    <property type="term" value="F:hydrolase activity, acting on ester bonds"/>
    <property type="evidence" value="ECO:0007669"/>
    <property type="project" value="InterPro"/>
</dbReference>
<dbReference type="InterPro" id="IPR053138">
    <property type="entry name" value="N-alpha-Ac-DABA_deacetylase"/>
</dbReference>
<accession>A0A2S6HX06</accession>
<evidence type="ECO:0000256" key="3">
    <source>
        <dbReference type="ARBA" id="ARBA00022801"/>
    </source>
</evidence>
<keyword evidence="4" id="KW-0862">Zinc</keyword>
<organism evidence="6 7">
    <name type="scientific">Lacrimispora xylanisolvens</name>
    <dbReference type="NCBI Taxonomy" id="384636"/>
    <lineage>
        <taxon>Bacteria</taxon>
        <taxon>Bacillati</taxon>
        <taxon>Bacillota</taxon>
        <taxon>Clostridia</taxon>
        <taxon>Lachnospirales</taxon>
        <taxon>Lachnospiraceae</taxon>
        <taxon>Lacrimispora</taxon>
    </lineage>
</organism>
<proteinExistence type="predicted"/>
<dbReference type="PANTHER" id="PTHR37326:SF1">
    <property type="entry name" value="BLL3975 PROTEIN"/>
    <property type="match status" value="1"/>
</dbReference>
<evidence type="ECO:0000259" key="5">
    <source>
        <dbReference type="Pfam" id="PF24827"/>
    </source>
</evidence>
<evidence type="ECO:0000256" key="4">
    <source>
        <dbReference type="ARBA" id="ARBA00022833"/>
    </source>
</evidence>
<comment type="caution">
    <text evidence="6">The sequence shown here is derived from an EMBL/GenBank/DDBJ whole genome shotgun (WGS) entry which is preliminary data.</text>
</comment>
<evidence type="ECO:0000256" key="2">
    <source>
        <dbReference type="ARBA" id="ARBA00022723"/>
    </source>
</evidence>